<protein>
    <submittedName>
        <fullName evidence="1">Uncharacterized protein</fullName>
    </submittedName>
</protein>
<evidence type="ECO:0000313" key="1">
    <source>
        <dbReference type="EMBL" id="DAD78615.1"/>
    </source>
</evidence>
<dbReference type="EMBL" id="BK014848">
    <property type="protein sequence ID" value="DAD78615.1"/>
    <property type="molecule type" value="Genomic_DNA"/>
</dbReference>
<reference evidence="1" key="1">
    <citation type="journal article" date="2021" name="Proc. Natl. Acad. Sci. U.S.A.">
        <title>A Catalog of Tens of Thousands of Viruses from Human Metagenomes Reveals Hidden Associations with Chronic Diseases.</title>
        <authorList>
            <person name="Tisza M.J."/>
            <person name="Buck C.B."/>
        </authorList>
    </citation>
    <scope>NUCLEOTIDE SEQUENCE</scope>
    <source>
        <strain evidence="1">CtEYW18</strain>
    </source>
</reference>
<sequence length="355" mass="39558">MSNNCAQLSAEALNCEITPIDSSVSLDFENKARFKKLVPSSEQAAQLSSLTQQIPLIVAGDSIADTYKIVFPEGIDGTLMALKRGGMSTTIIGNDGKFAGTASLVEASNMAALFNAFSAMSIVTGQYFLSKITSNLKMIALNLDKILEFLYGDKRAELLSELNFVKYAYKNYSSIMSVDVQRIATISSLQRARTIAMRDIEFYITNLDSKKNEQAKDYSDFEALSEEAIKIKDSLDLAMQLYALASIMEVYFSQNLDSDYLEYIKQDVSYFCTKCREQIIASFNGLEARNRNFKQNIITKFDSTPLAERFSSILNQINCEEKAPLAAVVSSALDQPKKQIKFYLNSAGEVYQEIN</sequence>
<accession>A0A8S5M956</accession>
<name>A0A8S5M956_9CAUD</name>
<proteinExistence type="predicted"/>
<organism evidence="1">
    <name type="scientific">Siphoviridae sp. ctEYW18</name>
    <dbReference type="NCBI Taxonomy" id="2826208"/>
    <lineage>
        <taxon>Viruses</taxon>
        <taxon>Duplodnaviria</taxon>
        <taxon>Heunggongvirae</taxon>
        <taxon>Uroviricota</taxon>
        <taxon>Caudoviricetes</taxon>
    </lineage>
</organism>